<reference evidence="1 4" key="1">
    <citation type="journal article" date="2018" name="Int. J. Syst. Evol. Microbiol.">
        <title>Draft Genome Sequence of Faecalimonas umbilicata JCM 30896T, an Acetate-Producing Bacterium Isolated from Human Feces.</title>
        <authorList>
            <person name="Sakamoto M."/>
            <person name="Ikeyama N."/>
            <person name="Yuki M."/>
            <person name="Ohkuma M."/>
        </authorList>
    </citation>
    <scope>NUCLEOTIDE SEQUENCE [LARGE SCALE GENOMIC DNA]</scope>
    <source>
        <strain evidence="1 4">EGH7</strain>
    </source>
</reference>
<dbReference type="Pfam" id="PF06949">
    <property type="entry name" value="DUF1292"/>
    <property type="match status" value="1"/>
</dbReference>
<proteinExistence type="predicted"/>
<keyword evidence="4" id="KW-1185">Reference proteome</keyword>
<dbReference type="EMBL" id="BHEO01000008">
    <property type="protein sequence ID" value="GBU06483.1"/>
    <property type="molecule type" value="Genomic_DNA"/>
</dbReference>
<dbReference type="RefSeq" id="WP_008975187.1">
    <property type="nucleotide sequence ID" value="NZ_AP031411.1"/>
</dbReference>
<dbReference type="Proteomes" id="UP000702954">
    <property type="component" value="Unassembled WGS sequence"/>
</dbReference>
<dbReference type="AlphaFoldDB" id="A0A4R3J8R9"/>
<dbReference type="InterPro" id="IPR009711">
    <property type="entry name" value="UPF0473"/>
</dbReference>
<comment type="caution">
    <text evidence="2">The sequence shown here is derived from an EMBL/GenBank/DDBJ whole genome shotgun (WGS) entry which is preliminary data.</text>
</comment>
<evidence type="ECO:0000313" key="1">
    <source>
        <dbReference type="EMBL" id="GBU06483.1"/>
    </source>
</evidence>
<reference evidence="2 3" key="2">
    <citation type="submission" date="2019-03" db="EMBL/GenBank/DDBJ databases">
        <title>Genomic Encyclopedia of Type Strains, Phase IV (KMG-IV): sequencing the most valuable type-strain genomes for metagenomic binning, comparative biology and taxonomic classification.</title>
        <authorList>
            <person name="Goeker M."/>
        </authorList>
    </citation>
    <scope>NUCLEOTIDE SEQUENCE [LARGE SCALE GENOMIC DNA]</scope>
    <source>
        <strain evidence="2 3">DSM 103426</strain>
    </source>
</reference>
<evidence type="ECO:0000313" key="2">
    <source>
        <dbReference type="EMBL" id="TCS62248.1"/>
    </source>
</evidence>
<organism evidence="2 3">
    <name type="scientific">Faecalimonas umbilicata</name>
    <dbReference type="NCBI Taxonomy" id="1912855"/>
    <lineage>
        <taxon>Bacteria</taxon>
        <taxon>Bacillati</taxon>
        <taxon>Bacillota</taxon>
        <taxon>Clostridia</taxon>
        <taxon>Lachnospirales</taxon>
        <taxon>Lachnospiraceae</taxon>
        <taxon>Faecalimonas</taxon>
    </lineage>
</organism>
<dbReference type="GeneID" id="97507343"/>
<accession>A0A4R3J8R9</accession>
<gene>
    <name evidence="2" type="ORF">EDD74_13316</name>
    <name evidence="1" type="ORF">FAEUMB_30240</name>
</gene>
<name>A0A4R3J8R9_9FIRM</name>
<evidence type="ECO:0000313" key="4">
    <source>
        <dbReference type="Proteomes" id="UP000702954"/>
    </source>
</evidence>
<dbReference type="Proteomes" id="UP000294613">
    <property type="component" value="Unassembled WGS sequence"/>
</dbReference>
<evidence type="ECO:0000313" key="3">
    <source>
        <dbReference type="Proteomes" id="UP000294613"/>
    </source>
</evidence>
<dbReference type="EMBL" id="SLZV01000033">
    <property type="protein sequence ID" value="TCS62248.1"/>
    <property type="molecule type" value="Genomic_DNA"/>
</dbReference>
<protein>
    <submittedName>
        <fullName evidence="2">Uncharacterized protein DUF1292</fullName>
    </submittedName>
</protein>
<sequence>MSEHNHDCNCNHDDCNCGCHNDEAVTVTLTLDNDEVVECAVLTIYEADEREYIALLPLNEDGENEDGDVFIYRYKEVDGEPTLENIEDDDEYEVAADAFDEWLDEQDFDALDDEE</sequence>